<reference evidence="3" key="2">
    <citation type="submission" date="2018-12" db="UniProtKB">
        <authorList>
            <consortium name="WormBaseParasite"/>
        </authorList>
    </citation>
    <scope>IDENTIFICATION</scope>
    <source>
        <strain evidence="3">Puerto Rican</strain>
    </source>
</reference>
<organism evidence="2 3">
    <name type="scientific">Schistosoma mansoni</name>
    <name type="common">Blood fluke</name>
    <dbReference type="NCBI Taxonomy" id="6183"/>
    <lineage>
        <taxon>Eukaryota</taxon>
        <taxon>Metazoa</taxon>
        <taxon>Spiralia</taxon>
        <taxon>Lophotrochozoa</taxon>
        <taxon>Platyhelminthes</taxon>
        <taxon>Trematoda</taxon>
        <taxon>Digenea</taxon>
        <taxon>Strigeidida</taxon>
        <taxon>Schistosomatoidea</taxon>
        <taxon>Schistosomatidae</taxon>
        <taxon>Schistosoma</taxon>
    </lineage>
</organism>
<evidence type="ECO:0000256" key="1">
    <source>
        <dbReference type="SAM" id="MobiDB-lite"/>
    </source>
</evidence>
<dbReference type="InParanoid" id="A0A3Q0KSX9"/>
<reference evidence="2" key="1">
    <citation type="journal article" date="2012" name="PLoS Negl. Trop. Dis.">
        <title>A systematically improved high quality genome and transcriptome of the human blood fluke Schistosoma mansoni.</title>
        <authorList>
            <person name="Protasio A.V."/>
            <person name="Tsai I.J."/>
            <person name="Babbage A."/>
            <person name="Nichol S."/>
            <person name="Hunt M."/>
            <person name="Aslett M.A."/>
            <person name="De Silva N."/>
            <person name="Velarde G.S."/>
            <person name="Anderson T.J."/>
            <person name="Clark R.C."/>
            <person name="Davidson C."/>
            <person name="Dillon G.P."/>
            <person name="Holroyd N.E."/>
            <person name="LoVerde P.T."/>
            <person name="Lloyd C."/>
            <person name="McQuillan J."/>
            <person name="Oliveira G."/>
            <person name="Otto T.D."/>
            <person name="Parker-Manuel S.J."/>
            <person name="Quail M.A."/>
            <person name="Wilson R.A."/>
            <person name="Zerlotini A."/>
            <person name="Dunne D.W."/>
            <person name="Berriman M."/>
        </authorList>
    </citation>
    <scope>NUCLEOTIDE SEQUENCE [LARGE SCALE GENOMIC DNA]</scope>
    <source>
        <strain evidence="2">Puerto Rican</strain>
    </source>
</reference>
<dbReference type="Proteomes" id="UP000008854">
    <property type="component" value="Unassembled WGS sequence"/>
</dbReference>
<sequence length="350" mass="38157">MNELSQDPIEERYEMLKNLCKQQIVINETLKSEIIKLNNIIRVVSSEKDLLLDELINNHSTCRNAVKDESKPFQKSVISVGNKRPVNFSEDYQDLKKIKSDPTVADRNENAGFHSDSTSLSALNSISIQENEDRWNAHDQIQTNHSHLSGHSSLISTKPRLQYQTPSVQSKTNISVTPSGDSEISPRLLSSSGTTLKSSLSNPGSPPTITSNTHLVTPVAASSNNLTTTQRPNRGSSLVTNSSVCPSNPSIPYVSFASQRTPPIGSHSKYVSVTNRPLKVVSSGTVNNTAGNILKSVTSPPISPGIRLSGGQPTSQRILIQPSNCNVRSVVFPRQQSHANDSCEFGYAER</sequence>
<name>A0A3Q0KSX9_SCHMA</name>
<dbReference type="AlphaFoldDB" id="A0A3Q0KSX9"/>
<evidence type="ECO:0000313" key="2">
    <source>
        <dbReference type="Proteomes" id="UP000008854"/>
    </source>
</evidence>
<protein>
    <submittedName>
        <fullName evidence="3">Tight junction-associated protein 1</fullName>
    </submittedName>
</protein>
<keyword evidence="2" id="KW-1185">Reference proteome</keyword>
<feature type="compositionally biased region" description="Polar residues" evidence="1">
    <location>
        <begin position="207"/>
        <end position="243"/>
    </location>
</feature>
<proteinExistence type="predicted"/>
<evidence type="ECO:0000313" key="3">
    <source>
        <dbReference type="WBParaSite" id="Smp_171770.1"/>
    </source>
</evidence>
<feature type="region of interest" description="Disordered" evidence="1">
    <location>
        <begin position="162"/>
        <end position="243"/>
    </location>
</feature>
<feature type="compositionally biased region" description="Polar residues" evidence="1">
    <location>
        <begin position="162"/>
        <end position="182"/>
    </location>
</feature>
<accession>A0A3Q0KSX9</accession>
<dbReference type="WBParaSite" id="Smp_171770.1">
    <property type="protein sequence ID" value="Smp_171770.1"/>
    <property type="gene ID" value="Smp_171770"/>
</dbReference>
<feature type="compositionally biased region" description="Low complexity" evidence="1">
    <location>
        <begin position="188"/>
        <end position="201"/>
    </location>
</feature>
<dbReference type="ExpressionAtlas" id="A0A3Q0KSX9">
    <property type="expression patterns" value="baseline and differential"/>
</dbReference>